<reference evidence="7 8" key="1">
    <citation type="submission" date="2015-10" db="EMBL/GenBank/DDBJ databases">
        <title>Metagenome-Assembled Genomes uncover a global brackish microbiome.</title>
        <authorList>
            <person name="Hugerth L.W."/>
            <person name="Larsson J."/>
            <person name="Alneberg J."/>
            <person name="Lindh M.V."/>
            <person name="Legrand C."/>
            <person name="Pinhassi J."/>
            <person name="Andersson A.F."/>
        </authorList>
    </citation>
    <scope>NUCLEOTIDE SEQUENCE [LARGE SCALE GENOMIC DNA]</scope>
    <source>
        <strain evidence="7">BACL2 MAG-121001-bin67</strain>
    </source>
</reference>
<dbReference type="InterPro" id="IPR012337">
    <property type="entry name" value="RNaseH-like_sf"/>
</dbReference>
<evidence type="ECO:0000256" key="3">
    <source>
        <dbReference type="ARBA" id="ARBA00022722"/>
    </source>
</evidence>
<keyword evidence="4 5" id="KW-0378">Hydrolase</keyword>
<keyword evidence="1 5" id="KW-0963">Cytoplasm</keyword>
<evidence type="ECO:0000256" key="4">
    <source>
        <dbReference type="ARBA" id="ARBA00022801"/>
    </source>
</evidence>
<dbReference type="CDD" id="cd16964">
    <property type="entry name" value="YqgF"/>
    <property type="match status" value="1"/>
</dbReference>
<dbReference type="EMBL" id="LIAW01000102">
    <property type="protein sequence ID" value="KRO32444.1"/>
    <property type="molecule type" value="Genomic_DNA"/>
</dbReference>
<dbReference type="GO" id="GO:0000967">
    <property type="term" value="P:rRNA 5'-end processing"/>
    <property type="evidence" value="ECO:0007669"/>
    <property type="project" value="UniProtKB-UniRule"/>
</dbReference>
<dbReference type="InterPro" id="IPR037027">
    <property type="entry name" value="YqgF/RNaseH-like_dom_sf"/>
</dbReference>
<protein>
    <recommendedName>
        <fullName evidence="5">Putative pre-16S rRNA nuclease</fullName>
        <ecNumber evidence="5">3.1.-.-</ecNumber>
    </recommendedName>
</protein>
<dbReference type="Pfam" id="PF03652">
    <property type="entry name" value="RuvX"/>
    <property type="match status" value="1"/>
</dbReference>
<proteinExistence type="inferred from homology"/>
<dbReference type="HAMAP" id="MF_00651">
    <property type="entry name" value="Nuclease_YqgF"/>
    <property type="match status" value="1"/>
</dbReference>
<dbReference type="GO" id="GO:0016788">
    <property type="term" value="F:hydrolase activity, acting on ester bonds"/>
    <property type="evidence" value="ECO:0007669"/>
    <property type="project" value="UniProtKB-UniRule"/>
</dbReference>
<dbReference type="EC" id="3.1.-.-" evidence="5"/>
<comment type="function">
    <text evidence="5">Could be a nuclease involved in processing of the 5'-end of pre-16S rRNA.</text>
</comment>
<feature type="domain" description="YqgF/RNase H-like" evidence="6">
    <location>
        <begin position="5"/>
        <end position="108"/>
    </location>
</feature>
<keyword evidence="2 5" id="KW-0690">Ribosome biogenesis</keyword>
<name>A0A0R2P3B5_9ACTN</name>
<dbReference type="SMART" id="SM00732">
    <property type="entry name" value="YqgFc"/>
    <property type="match status" value="1"/>
</dbReference>
<dbReference type="GO" id="GO:0004518">
    <property type="term" value="F:nuclease activity"/>
    <property type="evidence" value="ECO:0007669"/>
    <property type="project" value="UniProtKB-KW"/>
</dbReference>
<dbReference type="SUPFAM" id="SSF53098">
    <property type="entry name" value="Ribonuclease H-like"/>
    <property type="match status" value="1"/>
</dbReference>
<evidence type="ECO:0000259" key="6">
    <source>
        <dbReference type="SMART" id="SM00732"/>
    </source>
</evidence>
<comment type="similarity">
    <text evidence="5">Belongs to the YqgF HJR family.</text>
</comment>
<dbReference type="NCBIfam" id="TIGR00250">
    <property type="entry name" value="RNAse_H_YqgF"/>
    <property type="match status" value="1"/>
</dbReference>
<keyword evidence="3 5" id="KW-0540">Nuclease</keyword>
<comment type="subcellular location">
    <subcellularLocation>
        <location evidence="5">Cytoplasm</location>
    </subcellularLocation>
</comment>
<evidence type="ECO:0000256" key="5">
    <source>
        <dbReference type="HAMAP-Rule" id="MF_00651"/>
    </source>
</evidence>
<dbReference type="Proteomes" id="UP000053349">
    <property type="component" value="Unassembled WGS sequence"/>
</dbReference>
<gene>
    <name evidence="7" type="ORF">ABR64_01665</name>
</gene>
<dbReference type="InterPro" id="IPR005227">
    <property type="entry name" value="YqgF"/>
</dbReference>
<evidence type="ECO:0000313" key="8">
    <source>
        <dbReference type="Proteomes" id="UP000053349"/>
    </source>
</evidence>
<evidence type="ECO:0000313" key="7">
    <source>
        <dbReference type="EMBL" id="KRO32444.1"/>
    </source>
</evidence>
<dbReference type="InterPro" id="IPR006641">
    <property type="entry name" value="YqgF/RNaseH-like_dom"/>
</dbReference>
<dbReference type="Gene3D" id="3.30.420.140">
    <property type="entry name" value="YqgF/RNase H-like domain"/>
    <property type="match status" value="1"/>
</dbReference>
<dbReference type="GO" id="GO:0005829">
    <property type="term" value="C:cytosol"/>
    <property type="evidence" value="ECO:0007669"/>
    <property type="project" value="TreeGrafter"/>
</dbReference>
<comment type="caution">
    <text evidence="7">The sequence shown here is derived from an EMBL/GenBank/DDBJ whole genome shotgun (WGS) entry which is preliminary data.</text>
</comment>
<dbReference type="PANTHER" id="PTHR33317:SF4">
    <property type="entry name" value="POLYNUCLEOTIDYL TRANSFERASE, RIBONUCLEASE H-LIKE SUPERFAMILY PROTEIN"/>
    <property type="match status" value="1"/>
</dbReference>
<sequence length="151" mass="16044">MILPGARLAIDYGDKRIGVAKSDDSRLIASPLITLDNGESTGSAVIAIKELVDVSNVEIIYIGLPLHLSGKESDSSNKARSFAALLKSHLPQEIQVRLLDERLTTSSALGELKSAGLKSNKENIDQLAAVKILEFALEVERVSGGAAGHEI</sequence>
<organism evidence="7 8">
    <name type="scientific">Actinobacteria bacterium BACL2 MAG-121001-bin67</name>
    <dbReference type="NCBI Taxonomy" id="1655572"/>
    <lineage>
        <taxon>Bacteria</taxon>
        <taxon>Bacillati</taxon>
        <taxon>Actinomycetota</taxon>
        <taxon>Actinomycetes</taxon>
        <taxon>Actinomycetes incertae sedis</taxon>
        <taxon>ac1 cluster</taxon>
    </lineage>
</organism>
<dbReference type="PANTHER" id="PTHR33317">
    <property type="entry name" value="POLYNUCLEOTIDYL TRANSFERASE, RIBONUCLEASE H-LIKE SUPERFAMILY PROTEIN"/>
    <property type="match status" value="1"/>
</dbReference>
<evidence type="ECO:0000256" key="2">
    <source>
        <dbReference type="ARBA" id="ARBA00022517"/>
    </source>
</evidence>
<dbReference type="AlphaFoldDB" id="A0A0R2P3B5"/>
<accession>A0A0R2P3B5</accession>
<evidence type="ECO:0000256" key="1">
    <source>
        <dbReference type="ARBA" id="ARBA00022490"/>
    </source>
</evidence>